<feature type="transmembrane region" description="Helical" evidence="1">
    <location>
        <begin position="21"/>
        <end position="43"/>
    </location>
</feature>
<gene>
    <name evidence="2" type="ORF">BBAD15_g280</name>
</gene>
<feature type="transmembrane region" description="Helical" evidence="1">
    <location>
        <begin position="76"/>
        <end position="102"/>
    </location>
</feature>
<keyword evidence="1" id="KW-1133">Transmembrane helix</keyword>
<keyword evidence="1" id="KW-0812">Transmembrane</keyword>
<sequence>MKQPTAKHQQRSLTRLSYVGKSTAILAWGLCLAYAVGELYMWLFHREVLLNGILQALSDSQPLLADPGFKLSTLPVALLFLLNLLPILITALVWLLTGLFFLRLSRNELWTARNFKLLWAAGILNIVSPFVYQLSWTLQSLAVSLDLPSGEKIFVFSLGLSTNGVYEVVVGIILCAFAWMIRESIKIHEENALYI</sequence>
<dbReference type="AlphaFoldDB" id="A0A0A2WL40"/>
<name>A0A0A2WL40_BEABA</name>
<reference evidence="2 3" key="1">
    <citation type="submission" date="2012-10" db="EMBL/GenBank/DDBJ databases">
        <title>Genome sequencing and analysis of entomopathogenic fungi Beauveria bassiana D1-5.</title>
        <authorList>
            <person name="Li Q."/>
            <person name="Wang L."/>
            <person name="Zhang Z."/>
            <person name="Wang Q."/>
            <person name="Ren J."/>
            <person name="Wang M."/>
            <person name="Xu W."/>
            <person name="Wang J."/>
            <person name="Lu Y."/>
            <person name="Du Q."/>
            <person name="Sun Z."/>
        </authorList>
    </citation>
    <scope>NUCLEOTIDE SEQUENCE [LARGE SCALE GENOMIC DNA]</scope>
    <source>
        <strain evidence="2 3">D1-5</strain>
    </source>
</reference>
<evidence type="ECO:0000256" key="1">
    <source>
        <dbReference type="SAM" id="Phobius"/>
    </source>
</evidence>
<dbReference type="HOGENOM" id="CLU_1414088_0_0_1"/>
<comment type="caution">
    <text evidence="2">The sequence shown here is derived from an EMBL/GenBank/DDBJ whole genome shotgun (WGS) entry which is preliminary data.</text>
</comment>
<evidence type="ECO:0000313" key="2">
    <source>
        <dbReference type="EMBL" id="KGQ13799.1"/>
    </source>
</evidence>
<feature type="transmembrane region" description="Helical" evidence="1">
    <location>
        <begin position="114"/>
        <end position="134"/>
    </location>
</feature>
<proteinExistence type="predicted"/>
<organism evidence="2 3">
    <name type="scientific">Beauveria bassiana D1-5</name>
    <dbReference type="NCBI Taxonomy" id="1245745"/>
    <lineage>
        <taxon>Eukaryota</taxon>
        <taxon>Fungi</taxon>
        <taxon>Dikarya</taxon>
        <taxon>Ascomycota</taxon>
        <taxon>Pezizomycotina</taxon>
        <taxon>Sordariomycetes</taxon>
        <taxon>Hypocreomycetidae</taxon>
        <taxon>Hypocreales</taxon>
        <taxon>Cordycipitaceae</taxon>
        <taxon>Beauveria</taxon>
    </lineage>
</organism>
<feature type="transmembrane region" description="Helical" evidence="1">
    <location>
        <begin position="154"/>
        <end position="181"/>
    </location>
</feature>
<accession>A0A0A2WL40</accession>
<protein>
    <recommendedName>
        <fullName evidence="4">DUF2975 domain-containing protein</fullName>
    </recommendedName>
</protein>
<evidence type="ECO:0000313" key="3">
    <source>
        <dbReference type="Proteomes" id="UP000030106"/>
    </source>
</evidence>
<dbReference type="Proteomes" id="UP000030106">
    <property type="component" value="Unassembled WGS sequence"/>
</dbReference>
<dbReference type="EMBL" id="ANFO01000023">
    <property type="protein sequence ID" value="KGQ13799.1"/>
    <property type="molecule type" value="Genomic_DNA"/>
</dbReference>
<keyword evidence="1" id="KW-0472">Membrane</keyword>
<evidence type="ECO:0008006" key="4">
    <source>
        <dbReference type="Google" id="ProtNLM"/>
    </source>
</evidence>